<comment type="catalytic activity">
    <reaction evidence="5 6">
        <text>adenine + H2O + H(+) = hypoxanthine + NH4(+)</text>
        <dbReference type="Rhea" id="RHEA:23688"/>
        <dbReference type="ChEBI" id="CHEBI:15377"/>
        <dbReference type="ChEBI" id="CHEBI:15378"/>
        <dbReference type="ChEBI" id="CHEBI:16708"/>
        <dbReference type="ChEBI" id="CHEBI:17368"/>
        <dbReference type="ChEBI" id="CHEBI:28938"/>
        <dbReference type="EC" id="3.5.4.2"/>
    </reaction>
</comment>
<dbReference type="InterPro" id="IPR011059">
    <property type="entry name" value="Metal-dep_hydrolase_composite"/>
</dbReference>
<protein>
    <recommendedName>
        <fullName evidence="2 6">Adenine deaminase</fullName>
        <shortName evidence="6">Adenase</shortName>
        <shortName evidence="6">Adenine aminase</shortName>
        <ecNumber evidence="2 6">3.5.4.2</ecNumber>
    </recommendedName>
</protein>
<dbReference type="STRING" id="549386.SAMN02927923_03906"/>
<comment type="cofactor">
    <cofactor evidence="6">
        <name>Mn(2+)</name>
        <dbReference type="ChEBI" id="CHEBI:29035"/>
    </cofactor>
</comment>
<evidence type="ECO:0000256" key="4">
    <source>
        <dbReference type="ARBA" id="ARBA00023211"/>
    </source>
</evidence>
<dbReference type="InterPro" id="IPR006680">
    <property type="entry name" value="Amidohydro-rel"/>
</dbReference>
<dbReference type="SUPFAM" id="SSF51556">
    <property type="entry name" value="Metallo-dependent hydrolases"/>
    <property type="match status" value="1"/>
</dbReference>
<dbReference type="Pfam" id="PF13382">
    <property type="entry name" value="Adenine_deam_C"/>
    <property type="match status" value="1"/>
</dbReference>
<comment type="similarity">
    <text evidence="1 6">Belongs to the metallo-dependent hydrolases superfamily. Adenine deaminase family.</text>
</comment>
<proteinExistence type="inferred from homology"/>
<evidence type="ECO:0000256" key="5">
    <source>
        <dbReference type="ARBA" id="ARBA00047720"/>
    </source>
</evidence>
<dbReference type="PANTHER" id="PTHR11113:SF2">
    <property type="entry name" value="ADENINE DEAMINASE"/>
    <property type="match status" value="1"/>
</dbReference>
<evidence type="ECO:0000259" key="8">
    <source>
        <dbReference type="Pfam" id="PF13382"/>
    </source>
</evidence>
<name>A0A1G5L4D4_9HYPH</name>
<dbReference type="Gene3D" id="2.30.40.10">
    <property type="entry name" value="Urease, subunit C, domain 1"/>
    <property type="match status" value="1"/>
</dbReference>
<keyword evidence="4 6" id="KW-0464">Manganese</keyword>
<accession>A0A1G5L4D4</accession>
<feature type="domain" description="Amidohydrolase-related" evidence="7">
    <location>
        <begin position="112"/>
        <end position="399"/>
    </location>
</feature>
<dbReference type="GO" id="GO:0006146">
    <property type="term" value="P:adenine catabolic process"/>
    <property type="evidence" value="ECO:0007669"/>
    <property type="project" value="InterPro"/>
</dbReference>
<dbReference type="EMBL" id="FMVJ01000014">
    <property type="protein sequence ID" value="SCZ07742.1"/>
    <property type="molecule type" value="Genomic_DNA"/>
</dbReference>
<dbReference type="HAMAP" id="MF_01518">
    <property type="entry name" value="Adenine_deamin"/>
    <property type="match status" value="1"/>
</dbReference>
<dbReference type="AlphaFoldDB" id="A0A1G5L4D4"/>
<dbReference type="InterPro" id="IPR006679">
    <property type="entry name" value="Adenine_deam"/>
</dbReference>
<dbReference type="Pfam" id="PF01979">
    <property type="entry name" value="Amidohydro_1"/>
    <property type="match status" value="1"/>
</dbReference>
<sequence>MPLGNVLVSVALKGDLTMNQRTPSLPPKSALTRFSVAPLSTMTRRLADVASGRAPADLVITGARVLSTYSERIAVEREVWIAGGRIAAVKPAGAYRQVNGAPGRVYDAKGGIIAPGLVDPHIHIESSMITACAYAEAALLNGTTTIFCDSHEIGNVMDAAGIEMMLEDARHAPLSIFLTVPSTVPATSPDLETAGGDLTPEKIAAIFDRWPEAAALGEKMDFVPVTMGDERSHAILAAALERGKPVSGHIYGREFVAAYAASGVTDTHEAIDRDIADDLLDAGIWIFLRGGPPTTPWHSLPEAIKTITELGASHKRICVCTDDRDADDLMMFGMDWVTREARRAGMSREQAWSMGSLHPATRFGMEGEIGGLGGGRRADVVLLDDDLKVQNTWYGGELVVENAKITPVLDQALSNRYRYPEEAYRTVHIPSVPKLVPELPSDACTANVIRVALPGIVLFHDKVQLEKADSWDVLLSKNDLTFVTVIERHGRTGGEGVAYGLLKDFGLKSGAVASSVGHDSHNIIVAGTNEADMRVALDALIQSQGGVCVVDGGKVVAMVPLPIAGLLSDKRVTEVAEETRALKAAWEKAGCKIPYMGFNLIPLSVIPEIRITDKGLVLVPEMELVPLLEG</sequence>
<gene>
    <name evidence="6" type="primary">ade</name>
    <name evidence="9" type="ORF">SAMN02927923_03906</name>
</gene>
<dbReference type="PANTHER" id="PTHR11113">
    <property type="entry name" value="N-ACETYLGLUCOSAMINE-6-PHOSPHATE DEACETYLASE"/>
    <property type="match status" value="1"/>
</dbReference>
<dbReference type="EC" id="3.5.4.2" evidence="2 6"/>
<dbReference type="Gene3D" id="3.20.20.140">
    <property type="entry name" value="Metal-dependent hydrolases"/>
    <property type="match status" value="1"/>
</dbReference>
<keyword evidence="3 6" id="KW-0378">Hydrolase</keyword>
<evidence type="ECO:0000259" key="7">
    <source>
        <dbReference type="Pfam" id="PF01979"/>
    </source>
</evidence>
<dbReference type="GO" id="GO:0000034">
    <property type="term" value="F:adenine deaminase activity"/>
    <property type="evidence" value="ECO:0007669"/>
    <property type="project" value="UniProtKB-UniRule"/>
</dbReference>
<evidence type="ECO:0000256" key="6">
    <source>
        <dbReference type="HAMAP-Rule" id="MF_01518"/>
    </source>
</evidence>
<evidence type="ECO:0000256" key="3">
    <source>
        <dbReference type="ARBA" id="ARBA00022801"/>
    </source>
</evidence>
<feature type="domain" description="Adenine deaminase C-terminal" evidence="8">
    <location>
        <begin position="464"/>
        <end position="619"/>
    </location>
</feature>
<evidence type="ECO:0000256" key="2">
    <source>
        <dbReference type="ARBA" id="ARBA00012782"/>
    </source>
</evidence>
<reference evidence="9 10" key="1">
    <citation type="submission" date="2016-10" db="EMBL/GenBank/DDBJ databases">
        <authorList>
            <person name="de Groot N.N."/>
        </authorList>
    </citation>
    <scope>NUCLEOTIDE SEQUENCE [LARGE SCALE GENOMIC DNA]</scope>
    <source>
        <strain evidence="9 10">CGMCC 1.7666</strain>
    </source>
</reference>
<evidence type="ECO:0000313" key="9">
    <source>
        <dbReference type="EMBL" id="SCZ07742.1"/>
    </source>
</evidence>
<evidence type="ECO:0000313" key="10">
    <source>
        <dbReference type="Proteomes" id="UP000199569"/>
    </source>
</evidence>
<evidence type="ECO:0000256" key="1">
    <source>
        <dbReference type="ARBA" id="ARBA00006773"/>
    </source>
</evidence>
<dbReference type="InterPro" id="IPR026912">
    <property type="entry name" value="Adenine_deam_C"/>
</dbReference>
<dbReference type="InterPro" id="IPR032466">
    <property type="entry name" value="Metal_Hydrolase"/>
</dbReference>
<keyword evidence="10" id="KW-1185">Reference proteome</keyword>
<dbReference type="Proteomes" id="UP000199569">
    <property type="component" value="Unassembled WGS sequence"/>
</dbReference>
<organism evidence="9 10">
    <name type="scientific">Microvirga guangxiensis</name>
    <dbReference type="NCBI Taxonomy" id="549386"/>
    <lineage>
        <taxon>Bacteria</taxon>
        <taxon>Pseudomonadati</taxon>
        <taxon>Pseudomonadota</taxon>
        <taxon>Alphaproteobacteria</taxon>
        <taxon>Hyphomicrobiales</taxon>
        <taxon>Methylobacteriaceae</taxon>
        <taxon>Microvirga</taxon>
    </lineage>
</organism>
<dbReference type="SUPFAM" id="SSF51338">
    <property type="entry name" value="Composite domain of metallo-dependent hydrolases"/>
    <property type="match status" value="1"/>
</dbReference>